<comment type="caution">
    <text evidence="1">The sequence shown here is derived from an EMBL/GenBank/DDBJ whole genome shotgun (WGS) entry which is preliminary data.</text>
</comment>
<gene>
    <name evidence="1" type="ORF">NDU88_002168</name>
</gene>
<organism evidence="1 2">
    <name type="scientific">Pleurodeles waltl</name>
    <name type="common">Iberian ribbed newt</name>
    <dbReference type="NCBI Taxonomy" id="8319"/>
    <lineage>
        <taxon>Eukaryota</taxon>
        <taxon>Metazoa</taxon>
        <taxon>Chordata</taxon>
        <taxon>Craniata</taxon>
        <taxon>Vertebrata</taxon>
        <taxon>Euteleostomi</taxon>
        <taxon>Amphibia</taxon>
        <taxon>Batrachia</taxon>
        <taxon>Caudata</taxon>
        <taxon>Salamandroidea</taxon>
        <taxon>Salamandridae</taxon>
        <taxon>Pleurodelinae</taxon>
        <taxon>Pleurodeles</taxon>
    </lineage>
</organism>
<proteinExistence type="predicted"/>
<dbReference type="AlphaFoldDB" id="A0AAV7UUT3"/>
<evidence type="ECO:0008006" key="3">
    <source>
        <dbReference type="Google" id="ProtNLM"/>
    </source>
</evidence>
<name>A0AAV7UUT3_PLEWA</name>
<evidence type="ECO:0000313" key="1">
    <source>
        <dbReference type="EMBL" id="KAJ1192862.1"/>
    </source>
</evidence>
<dbReference type="EMBL" id="JANPWB010000004">
    <property type="protein sequence ID" value="KAJ1192862.1"/>
    <property type="molecule type" value="Genomic_DNA"/>
</dbReference>
<protein>
    <recommendedName>
        <fullName evidence="3">Secreted protein</fullName>
    </recommendedName>
</protein>
<reference evidence="1" key="1">
    <citation type="journal article" date="2022" name="bioRxiv">
        <title>Sequencing and chromosome-scale assembly of the giantPleurodeles waltlgenome.</title>
        <authorList>
            <person name="Brown T."/>
            <person name="Elewa A."/>
            <person name="Iarovenko S."/>
            <person name="Subramanian E."/>
            <person name="Araus A.J."/>
            <person name="Petzold A."/>
            <person name="Susuki M."/>
            <person name="Suzuki K.-i.T."/>
            <person name="Hayashi T."/>
            <person name="Toyoda A."/>
            <person name="Oliveira C."/>
            <person name="Osipova E."/>
            <person name="Leigh N.D."/>
            <person name="Simon A."/>
            <person name="Yun M.H."/>
        </authorList>
    </citation>
    <scope>NUCLEOTIDE SEQUENCE</scope>
    <source>
        <strain evidence="1">20211129_DDA</strain>
        <tissue evidence="1">Liver</tissue>
    </source>
</reference>
<sequence length="81" mass="9118">MECWPWLSQSHLTATSITVQLLPVAARPMAESTAHVRPEHTSTLATRPVCKLRPPRPQDQEWIRISPCGRAGNTCEWRPCA</sequence>
<evidence type="ECO:0000313" key="2">
    <source>
        <dbReference type="Proteomes" id="UP001066276"/>
    </source>
</evidence>
<accession>A0AAV7UUT3</accession>
<keyword evidence="2" id="KW-1185">Reference proteome</keyword>
<dbReference type="Proteomes" id="UP001066276">
    <property type="component" value="Chromosome 2_2"/>
</dbReference>